<dbReference type="PROSITE" id="PS51199">
    <property type="entry name" value="SF4_HELICASE"/>
    <property type="match status" value="1"/>
</dbReference>
<sequence length="411" mass="46827">MLNEEVILGTILKAPHLLMDTDLKTDYFQQTEHKNLLNAMKKLSREGQAIDLVALITKFPPERFGGVGKLNQMLNMANETKFDDYVNLLIDQWREREKLNILEIAKIDNWNLERITNELNSLVSNNTNDHSTIKELVTAVAEDPWTPKEKETGINTGLGTLQTVTNGWQNGDLIIAAGRPSMGKTDAMLHFAKMAGWNGAIPVIFSLEMKDEKLRDRLIASTGNYNRNKMKNLYERLTDKQKETWMTTLGRVSETNIEIFDKSGQTLSEIRMKVRKVKNQNPRKQLIVLIDYLTLIKPTDDHRGNMHLAVSDISKGLKAIAKDFDCPVICLAQLSRSVEQRKDKRPMLSDLRESGSIEEDADVVVFFYRDAYYTKKADDDSMEMIIAKNREGEVGTIYAKYNKYTGAISDI</sequence>
<evidence type="ECO:0000256" key="8">
    <source>
        <dbReference type="ARBA" id="ARBA00023235"/>
    </source>
</evidence>
<dbReference type="Pfam" id="PF00772">
    <property type="entry name" value="DnaB"/>
    <property type="match status" value="1"/>
</dbReference>
<dbReference type="SUPFAM" id="SSF52540">
    <property type="entry name" value="P-loop containing nucleoside triphosphate hydrolases"/>
    <property type="match status" value="1"/>
</dbReference>
<dbReference type="PANTHER" id="PTHR30153:SF2">
    <property type="entry name" value="REPLICATIVE DNA HELICASE"/>
    <property type="match status" value="1"/>
</dbReference>
<dbReference type="GO" id="GO:0004386">
    <property type="term" value="F:helicase activity"/>
    <property type="evidence" value="ECO:0007669"/>
    <property type="project" value="UniProtKB-KW"/>
</dbReference>
<keyword evidence="7" id="KW-0238">DNA-binding</keyword>
<dbReference type="Gene3D" id="3.40.50.300">
    <property type="entry name" value="P-loop containing nucleotide triphosphate hydrolases"/>
    <property type="match status" value="1"/>
</dbReference>
<dbReference type="SUPFAM" id="SSF48024">
    <property type="entry name" value="N-terminal domain of DnaB helicase"/>
    <property type="match status" value="1"/>
</dbReference>
<keyword evidence="13" id="KW-1185">Reference proteome</keyword>
<keyword evidence="8" id="KW-0413">Isomerase</keyword>
<keyword evidence="3" id="KW-0547">Nucleotide-binding</keyword>
<evidence type="ECO:0000256" key="3">
    <source>
        <dbReference type="ARBA" id="ARBA00022741"/>
    </source>
</evidence>
<dbReference type="CDD" id="cd00984">
    <property type="entry name" value="DnaB_C"/>
    <property type="match status" value="1"/>
</dbReference>
<comment type="caution">
    <text evidence="12">The sequence shown here is derived from an EMBL/GenBank/DDBJ whole genome shotgun (WGS) entry which is preliminary data.</text>
</comment>
<keyword evidence="6" id="KW-0067">ATP-binding</keyword>
<dbReference type="InterPro" id="IPR027417">
    <property type="entry name" value="P-loop_NTPase"/>
</dbReference>
<comment type="similarity">
    <text evidence="1">Belongs to the helicase family. DnaB subfamily.</text>
</comment>
<evidence type="ECO:0000256" key="6">
    <source>
        <dbReference type="ARBA" id="ARBA00022840"/>
    </source>
</evidence>
<evidence type="ECO:0000256" key="10">
    <source>
        <dbReference type="ARBA" id="ARBA00048954"/>
    </source>
</evidence>
<comment type="catalytic activity">
    <reaction evidence="10">
        <text>ATP + H2O = ADP + phosphate + H(+)</text>
        <dbReference type="Rhea" id="RHEA:13065"/>
        <dbReference type="ChEBI" id="CHEBI:15377"/>
        <dbReference type="ChEBI" id="CHEBI:15378"/>
        <dbReference type="ChEBI" id="CHEBI:30616"/>
        <dbReference type="ChEBI" id="CHEBI:43474"/>
        <dbReference type="ChEBI" id="CHEBI:456216"/>
        <dbReference type="EC" id="5.6.2.3"/>
    </reaction>
</comment>
<evidence type="ECO:0000256" key="1">
    <source>
        <dbReference type="ARBA" id="ARBA00008428"/>
    </source>
</evidence>
<gene>
    <name evidence="12" type="ORF">H9636_16145</name>
</gene>
<dbReference type="InterPro" id="IPR007693">
    <property type="entry name" value="DNA_helicase_DnaB-like_N"/>
</dbReference>
<dbReference type="Pfam" id="PF03796">
    <property type="entry name" value="DnaB_C"/>
    <property type="match status" value="1"/>
</dbReference>
<proteinExistence type="inferred from homology"/>
<dbReference type="InterPro" id="IPR007694">
    <property type="entry name" value="DNA_helicase_DnaB-like_C"/>
</dbReference>
<protein>
    <recommendedName>
        <fullName evidence="9">DNA 5'-3' helicase</fullName>
        <ecNumber evidence="9">5.6.2.3</ecNumber>
    </recommendedName>
</protein>
<evidence type="ECO:0000256" key="5">
    <source>
        <dbReference type="ARBA" id="ARBA00022806"/>
    </source>
</evidence>
<evidence type="ECO:0000313" key="13">
    <source>
        <dbReference type="Proteomes" id="UP000640930"/>
    </source>
</evidence>
<keyword evidence="2" id="KW-0235">DNA replication</keyword>
<evidence type="ECO:0000256" key="7">
    <source>
        <dbReference type="ARBA" id="ARBA00023125"/>
    </source>
</evidence>
<dbReference type="Gene3D" id="1.10.860.10">
    <property type="entry name" value="DNAb Helicase, Chain A"/>
    <property type="match status" value="1"/>
</dbReference>
<organism evidence="12 13">
    <name type="scientific">Ureibacillus galli</name>
    <dbReference type="NCBI Taxonomy" id="2762222"/>
    <lineage>
        <taxon>Bacteria</taxon>
        <taxon>Bacillati</taxon>
        <taxon>Bacillota</taxon>
        <taxon>Bacilli</taxon>
        <taxon>Bacillales</taxon>
        <taxon>Caryophanaceae</taxon>
        <taxon>Ureibacillus</taxon>
    </lineage>
</organism>
<evidence type="ECO:0000256" key="9">
    <source>
        <dbReference type="ARBA" id="ARBA00044969"/>
    </source>
</evidence>
<dbReference type="Proteomes" id="UP000640930">
    <property type="component" value="Unassembled WGS sequence"/>
</dbReference>
<dbReference type="EC" id="5.6.2.3" evidence="9"/>
<accession>A0ABR8XG14</accession>
<dbReference type="PANTHER" id="PTHR30153">
    <property type="entry name" value="REPLICATIVE DNA HELICASE DNAB"/>
    <property type="match status" value="1"/>
</dbReference>
<dbReference type="RefSeq" id="WP_191708590.1">
    <property type="nucleotide sequence ID" value="NZ_JACSQA010000032.1"/>
</dbReference>
<dbReference type="InterPro" id="IPR036185">
    <property type="entry name" value="DNA_heli_DnaB-like_N_sf"/>
</dbReference>
<evidence type="ECO:0000313" key="12">
    <source>
        <dbReference type="EMBL" id="MBD8028180.1"/>
    </source>
</evidence>
<reference evidence="12 13" key="1">
    <citation type="submission" date="2020-08" db="EMBL/GenBank/DDBJ databases">
        <title>A Genomic Blueprint of the Chicken Gut Microbiome.</title>
        <authorList>
            <person name="Gilroy R."/>
            <person name="Ravi A."/>
            <person name="Getino M."/>
            <person name="Pursley I."/>
            <person name="Horton D.L."/>
            <person name="Alikhan N.-F."/>
            <person name="Baker D."/>
            <person name="Gharbi K."/>
            <person name="Hall N."/>
            <person name="Watson M."/>
            <person name="Adriaenssens E.M."/>
            <person name="Foster-Nyarko E."/>
            <person name="Jarju S."/>
            <person name="Secka A."/>
            <person name="Antonio M."/>
            <person name="Oren A."/>
            <person name="Chaudhuri R."/>
            <person name="La Ragione R.M."/>
            <person name="Hildebrand F."/>
            <person name="Pallen M.J."/>
        </authorList>
    </citation>
    <scope>NUCLEOTIDE SEQUENCE [LARGE SCALE GENOMIC DNA]</scope>
    <source>
        <strain evidence="12 13">Re31</strain>
    </source>
</reference>
<evidence type="ECO:0000256" key="4">
    <source>
        <dbReference type="ARBA" id="ARBA00022801"/>
    </source>
</evidence>
<dbReference type="InterPro" id="IPR016136">
    <property type="entry name" value="DNA_helicase_N/primase_C"/>
</dbReference>
<name>A0ABR8XG14_9BACL</name>
<dbReference type="EMBL" id="JACSQA010000032">
    <property type="protein sequence ID" value="MBD8028180.1"/>
    <property type="molecule type" value="Genomic_DNA"/>
</dbReference>
<feature type="domain" description="SF4 helicase" evidence="11">
    <location>
        <begin position="147"/>
        <end position="411"/>
    </location>
</feature>
<evidence type="ECO:0000256" key="2">
    <source>
        <dbReference type="ARBA" id="ARBA00022705"/>
    </source>
</evidence>
<keyword evidence="5 12" id="KW-0347">Helicase</keyword>
<keyword evidence="4" id="KW-0378">Hydrolase</keyword>
<evidence type="ECO:0000259" key="11">
    <source>
        <dbReference type="PROSITE" id="PS51199"/>
    </source>
</evidence>